<comment type="caution">
    <text evidence="1">The sequence shown here is derived from an EMBL/GenBank/DDBJ whole genome shotgun (WGS) entry which is preliminary data.</text>
</comment>
<sequence length="57" mass="7098">MFALREIRKFNRNRISEERSPNIVQLRFFERLRIANIRRKAWLPNRLLNVSNWIESE</sequence>
<evidence type="ECO:0000313" key="2">
    <source>
        <dbReference type="Proteomes" id="UP001264980"/>
    </source>
</evidence>
<evidence type="ECO:0000313" key="1">
    <source>
        <dbReference type="EMBL" id="MDR6804603.1"/>
    </source>
</evidence>
<proteinExistence type="predicted"/>
<gene>
    <name evidence="1" type="ORF">J2W84_001649</name>
</gene>
<dbReference type="Proteomes" id="UP001264980">
    <property type="component" value="Unassembled WGS sequence"/>
</dbReference>
<dbReference type="EMBL" id="JAVDTI010000002">
    <property type="protein sequence ID" value="MDR6804603.1"/>
    <property type="molecule type" value="Genomic_DNA"/>
</dbReference>
<reference evidence="1 2" key="1">
    <citation type="submission" date="2023-07" db="EMBL/GenBank/DDBJ databases">
        <title>Sorghum-associated microbial communities from plants grown in Nebraska, USA.</title>
        <authorList>
            <person name="Schachtman D."/>
        </authorList>
    </citation>
    <scope>NUCLEOTIDE SEQUENCE [LARGE SCALE GENOMIC DNA]</scope>
    <source>
        <strain evidence="1 2">BE57</strain>
    </source>
</reference>
<organism evidence="1 2">
    <name type="scientific">Dyadobacter fermentans</name>
    <dbReference type="NCBI Taxonomy" id="94254"/>
    <lineage>
        <taxon>Bacteria</taxon>
        <taxon>Pseudomonadati</taxon>
        <taxon>Bacteroidota</taxon>
        <taxon>Cytophagia</taxon>
        <taxon>Cytophagales</taxon>
        <taxon>Spirosomataceae</taxon>
        <taxon>Dyadobacter</taxon>
    </lineage>
</organism>
<accession>A0ABU1QTX9</accession>
<name>A0ABU1QTX9_9BACT</name>
<keyword evidence="2" id="KW-1185">Reference proteome</keyword>
<protein>
    <submittedName>
        <fullName evidence="1">Uncharacterized protein</fullName>
    </submittedName>
</protein>